<feature type="chain" id="PRO_5019262758" description="Secreted protein" evidence="1">
    <location>
        <begin position="22"/>
        <end position="194"/>
    </location>
</feature>
<evidence type="ECO:0008006" key="4">
    <source>
        <dbReference type="Google" id="ProtNLM"/>
    </source>
</evidence>
<accession>A0A448WMT2</accession>
<protein>
    <recommendedName>
        <fullName evidence="4">Secreted protein</fullName>
    </recommendedName>
</protein>
<dbReference type="AlphaFoldDB" id="A0A448WMT2"/>
<keyword evidence="3" id="KW-1185">Reference proteome</keyword>
<gene>
    <name evidence="2" type="ORF">PXEA_LOCUS9032</name>
</gene>
<dbReference type="EMBL" id="CAAALY010025143">
    <property type="protein sequence ID" value="VEL15592.1"/>
    <property type="molecule type" value="Genomic_DNA"/>
</dbReference>
<keyword evidence="1" id="KW-0732">Signal</keyword>
<proteinExistence type="predicted"/>
<evidence type="ECO:0000313" key="2">
    <source>
        <dbReference type="EMBL" id="VEL15592.1"/>
    </source>
</evidence>
<reference evidence="2" key="1">
    <citation type="submission" date="2018-11" db="EMBL/GenBank/DDBJ databases">
        <authorList>
            <consortium name="Pathogen Informatics"/>
        </authorList>
    </citation>
    <scope>NUCLEOTIDE SEQUENCE</scope>
</reference>
<comment type="caution">
    <text evidence="2">The sequence shown here is derived from an EMBL/GenBank/DDBJ whole genome shotgun (WGS) entry which is preliminary data.</text>
</comment>
<feature type="signal peptide" evidence="1">
    <location>
        <begin position="1"/>
        <end position="21"/>
    </location>
</feature>
<organism evidence="2 3">
    <name type="scientific">Protopolystoma xenopodis</name>
    <dbReference type="NCBI Taxonomy" id="117903"/>
    <lineage>
        <taxon>Eukaryota</taxon>
        <taxon>Metazoa</taxon>
        <taxon>Spiralia</taxon>
        <taxon>Lophotrochozoa</taxon>
        <taxon>Platyhelminthes</taxon>
        <taxon>Monogenea</taxon>
        <taxon>Polyopisthocotylea</taxon>
        <taxon>Polystomatidea</taxon>
        <taxon>Polystomatidae</taxon>
        <taxon>Protopolystoma</taxon>
    </lineage>
</organism>
<sequence>MHSNCVFLCPTLLAISGRTLSIITWSQIFFDLQIGSALSACDPAEHVFSTLFVPVLLRSAHAPLHPPSTIVHPSFIHHPPSTRPSLGAAYPRRISRGLAERLIGPATRPSTVLVGGRSVGAVRQFGPSEPRSGSRPARRKRRIQIWWTEEARDHRSSCQAAICKIVFVVFTLSSTLVPCPLSSPQLRPLLSRPN</sequence>
<dbReference type="Proteomes" id="UP000784294">
    <property type="component" value="Unassembled WGS sequence"/>
</dbReference>
<evidence type="ECO:0000256" key="1">
    <source>
        <dbReference type="SAM" id="SignalP"/>
    </source>
</evidence>
<evidence type="ECO:0000313" key="3">
    <source>
        <dbReference type="Proteomes" id="UP000784294"/>
    </source>
</evidence>
<name>A0A448WMT2_9PLAT</name>